<dbReference type="Proteomes" id="UP001597387">
    <property type="component" value="Unassembled WGS sequence"/>
</dbReference>
<proteinExistence type="predicted"/>
<dbReference type="PROSITE" id="PS50122">
    <property type="entry name" value="CHEB"/>
    <property type="match status" value="1"/>
</dbReference>
<comment type="caution">
    <text evidence="6">The sequence shown here is derived from an EMBL/GenBank/DDBJ whole genome shotgun (WGS) entry which is preliminary data.</text>
</comment>
<feature type="active site" evidence="4">
    <location>
        <position position="49"/>
    </location>
</feature>
<dbReference type="Pfam" id="PF01339">
    <property type="entry name" value="CheB_methylest"/>
    <property type="match status" value="1"/>
</dbReference>
<dbReference type="PANTHER" id="PTHR42872:SF6">
    <property type="entry name" value="PROTEIN-GLUTAMATE METHYLESTERASE_PROTEIN-GLUTAMINE GLUTAMINASE"/>
    <property type="match status" value="1"/>
</dbReference>
<dbReference type="SUPFAM" id="SSF52738">
    <property type="entry name" value="Methylesterase CheB, C-terminal domain"/>
    <property type="match status" value="1"/>
</dbReference>
<feature type="domain" description="CheB-type methylesterase" evidence="5">
    <location>
        <begin position="10"/>
        <end position="201"/>
    </location>
</feature>
<name>A0ABW4ZPQ9_9SPHI</name>
<comment type="catalytic activity">
    <reaction evidence="3">
        <text>[protein]-L-glutamate 5-O-methyl ester + H2O = L-glutamyl-[protein] + methanol + H(+)</text>
        <dbReference type="Rhea" id="RHEA:23236"/>
        <dbReference type="Rhea" id="RHEA-COMP:10208"/>
        <dbReference type="Rhea" id="RHEA-COMP:10311"/>
        <dbReference type="ChEBI" id="CHEBI:15377"/>
        <dbReference type="ChEBI" id="CHEBI:15378"/>
        <dbReference type="ChEBI" id="CHEBI:17790"/>
        <dbReference type="ChEBI" id="CHEBI:29973"/>
        <dbReference type="ChEBI" id="CHEBI:82795"/>
        <dbReference type="EC" id="3.1.1.61"/>
    </reaction>
</comment>
<sequence>MDSRKRVNKTHSIPQVIVIGTSAGGLLALKKLINQLQEDFPAPMLVVQHISPDANGNVLLDALNSLGKLKCEHAISGGIIKPGHLYLAPSDHHLMIDRDQTMLVTKGAAENRSRPGIDPLFRSAAVAFRNKVVGIILTGYLDDGVAGLEVIKRCGGICIVQDPEDAEYPDMPKNALAHVEVDHCLPISEMGGLLYQLMSRKLGKLKSIPKDIQIEAKIAQRVLSDLPSVNALGDQVPFNCPGCGGVLWKVSDSWPIRYRCHTGHAYTESSLLAEQTMKIEETMWTALRMFEERKNLLTTMAREHGGATAKSALERAELSGVHIDRIKAILKSNDKGTSKDLPG</sequence>
<evidence type="ECO:0000256" key="1">
    <source>
        <dbReference type="ARBA" id="ARBA00022801"/>
    </source>
</evidence>
<dbReference type="EC" id="3.1.1.61" evidence="2"/>
<dbReference type="CDD" id="cd16433">
    <property type="entry name" value="CheB"/>
    <property type="match status" value="1"/>
</dbReference>
<evidence type="ECO:0000256" key="2">
    <source>
        <dbReference type="ARBA" id="ARBA00039140"/>
    </source>
</evidence>
<dbReference type="RefSeq" id="WP_255904597.1">
    <property type="nucleotide sequence ID" value="NZ_JAFMZO010000004.1"/>
</dbReference>
<reference evidence="7" key="1">
    <citation type="journal article" date="2019" name="Int. J. Syst. Evol. Microbiol.">
        <title>The Global Catalogue of Microorganisms (GCM) 10K type strain sequencing project: providing services to taxonomists for standard genome sequencing and annotation.</title>
        <authorList>
            <consortium name="The Broad Institute Genomics Platform"/>
            <consortium name="The Broad Institute Genome Sequencing Center for Infectious Disease"/>
            <person name="Wu L."/>
            <person name="Ma J."/>
        </authorList>
    </citation>
    <scope>NUCLEOTIDE SEQUENCE [LARGE SCALE GENOMIC DNA]</scope>
    <source>
        <strain evidence="7">KCTC 42217</strain>
    </source>
</reference>
<dbReference type="EMBL" id="JBHUHZ010000003">
    <property type="protein sequence ID" value="MFD2164085.1"/>
    <property type="molecule type" value="Genomic_DNA"/>
</dbReference>
<evidence type="ECO:0000256" key="4">
    <source>
        <dbReference type="PROSITE-ProRule" id="PRU00050"/>
    </source>
</evidence>
<dbReference type="PIRSF" id="PIRSF036461">
    <property type="entry name" value="Chmtx_methlestr"/>
    <property type="match status" value="1"/>
</dbReference>
<dbReference type="Gene3D" id="3.40.50.180">
    <property type="entry name" value="Methylesterase CheB, C-terminal domain"/>
    <property type="match status" value="1"/>
</dbReference>
<dbReference type="PANTHER" id="PTHR42872">
    <property type="entry name" value="PROTEIN-GLUTAMATE METHYLESTERASE/PROTEIN-GLUTAMINE GLUTAMINASE"/>
    <property type="match status" value="1"/>
</dbReference>
<evidence type="ECO:0000313" key="7">
    <source>
        <dbReference type="Proteomes" id="UP001597387"/>
    </source>
</evidence>
<evidence type="ECO:0000259" key="5">
    <source>
        <dbReference type="PROSITE" id="PS50122"/>
    </source>
</evidence>
<dbReference type="InterPro" id="IPR011247">
    <property type="entry name" value="Chemotax_prot-Glu_Me-esterase"/>
</dbReference>
<accession>A0ABW4ZPQ9</accession>
<evidence type="ECO:0000313" key="6">
    <source>
        <dbReference type="EMBL" id="MFD2164085.1"/>
    </source>
</evidence>
<feature type="active site" evidence="4">
    <location>
        <position position="143"/>
    </location>
</feature>
<protein>
    <recommendedName>
        <fullName evidence="2">protein-glutamate methylesterase</fullName>
        <ecNumber evidence="2">3.1.1.61</ecNumber>
    </recommendedName>
</protein>
<keyword evidence="4" id="KW-0145">Chemotaxis</keyword>
<keyword evidence="7" id="KW-1185">Reference proteome</keyword>
<dbReference type="InterPro" id="IPR000673">
    <property type="entry name" value="Sig_transdc_resp-reg_Me-estase"/>
</dbReference>
<evidence type="ECO:0000256" key="3">
    <source>
        <dbReference type="ARBA" id="ARBA00048267"/>
    </source>
</evidence>
<dbReference type="InterPro" id="IPR035909">
    <property type="entry name" value="CheB_C"/>
</dbReference>
<gene>
    <name evidence="6" type="ORF">ACFSJU_16880</name>
</gene>
<keyword evidence="1 4" id="KW-0378">Hydrolase</keyword>
<feature type="active site" evidence="4">
    <location>
        <position position="22"/>
    </location>
</feature>
<organism evidence="6 7">
    <name type="scientific">Paradesertivirga mongoliensis</name>
    <dbReference type="NCBI Taxonomy" id="2100740"/>
    <lineage>
        <taxon>Bacteria</taxon>
        <taxon>Pseudomonadati</taxon>
        <taxon>Bacteroidota</taxon>
        <taxon>Sphingobacteriia</taxon>
        <taxon>Sphingobacteriales</taxon>
        <taxon>Sphingobacteriaceae</taxon>
        <taxon>Paradesertivirga</taxon>
    </lineage>
</organism>